<dbReference type="FunFam" id="3.40.47.10:FF:000018">
    <property type="entry name" value="3-oxoacyl-[acyl-carrier-protein] synthase 2"/>
    <property type="match status" value="1"/>
</dbReference>
<comment type="similarity">
    <text evidence="2 14 16">Belongs to the thiolase-like superfamily. Beta-ketoacyl-ACP synthases family.</text>
</comment>
<dbReference type="PROSITE" id="PS00606">
    <property type="entry name" value="KS3_1"/>
    <property type="match status" value="1"/>
</dbReference>
<evidence type="ECO:0000256" key="16">
    <source>
        <dbReference type="RuleBase" id="RU003694"/>
    </source>
</evidence>
<dbReference type="PANTHER" id="PTHR11712:SF347">
    <property type="entry name" value="BETA KETOACYL-ACYL CARRIER PROTEIN SYNTHASE"/>
    <property type="match status" value="1"/>
</dbReference>
<evidence type="ECO:0000256" key="7">
    <source>
        <dbReference type="ARBA" id="ARBA00022832"/>
    </source>
</evidence>
<protein>
    <recommendedName>
        <fullName evidence="4 14">3-oxoacyl-[acyl-carrier-protein] synthase 2</fullName>
        <ecNumber evidence="3 14">2.3.1.179</ecNumber>
    </recommendedName>
</protein>
<dbReference type="InterPro" id="IPR017568">
    <property type="entry name" value="3-oxoacyl-ACP_synth-2"/>
</dbReference>
<dbReference type="EMBL" id="JACHMB010000001">
    <property type="protein sequence ID" value="MBB5774371.1"/>
    <property type="molecule type" value="Genomic_DNA"/>
</dbReference>
<evidence type="ECO:0000256" key="1">
    <source>
        <dbReference type="ARBA" id="ARBA00005194"/>
    </source>
</evidence>
<dbReference type="Pfam" id="PF02801">
    <property type="entry name" value="Ketoacyl-synt_C"/>
    <property type="match status" value="1"/>
</dbReference>
<dbReference type="PANTHER" id="PTHR11712">
    <property type="entry name" value="POLYKETIDE SYNTHASE-RELATED"/>
    <property type="match status" value="1"/>
</dbReference>
<name>A0A7W9L8B1_9ACTN</name>
<dbReference type="PROSITE" id="PS52004">
    <property type="entry name" value="KS3_2"/>
    <property type="match status" value="1"/>
</dbReference>
<comment type="catalytic activity">
    <reaction evidence="12 14">
        <text>(9Z)-hexadecenoyl-[ACP] + malonyl-[ACP] + H(+) = 3-oxo-(11Z)-octadecenoyl-[ACP] + holo-[ACP] + CO2</text>
        <dbReference type="Rhea" id="RHEA:55040"/>
        <dbReference type="Rhea" id="RHEA-COMP:9623"/>
        <dbReference type="Rhea" id="RHEA-COMP:9685"/>
        <dbReference type="Rhea" id="RHEA-COMP:10800"/>
        <dbReference type="Rhea" id="RHEA-COMP:14074"/>
        <dbReference type="ChEBI" id="CHEBI:15378"/>
        <dbReference type="ChEBI" id="CHEBI:16526"/>
        <dbReference type="ChEBI" id="CHEBI:64479"/>
        <dbReference type="ChEBI" id="CHEBI:78449"/>
        <dbReference type="ChEBI" id="CHEBI:83989"/>
        <dbReference type="ChEBI" id="CHEBI:138538"/>
        <dbReference type="EC" id="2.3.1.179"/>
    </reaction>
</comment>
<dbReference type="Proteomes" id="UP000579153">
    <property type="component" value="Unassembled WGS sequence"/>
</dbReference>
<comment type="caution">
    <text evidence="18">The sequence shown here is derived from an EMBL/GenBank/DDBJ whole genome shotgun (WGS) entry which is preliminary data.</text>
</comment>
<evidence type="ECO:0000313" key="19">
    <source>
        <dbReference type="Proteomes" id="UP000579153"/>
    </source>
</evidence>
<gene>
    <name evidence="18" type="ORF">HD596_001127</name>
</gene>
<keyword evidence="19" id="KW-1185">Reference proteome</keyword>
<evidence type="ECO:0000256" key="4">
    <source>
        <dbReference type="ARBA" id="ARBA00014657"/>
    </source>
</evidence>
<dbReference type="NCBIfam" id="NF005589">
    <property type="entry name" value="PRK07314.1"/>
    <property type="match status" value="1"/>
</dbReference>
<dbReference type="InterPro" id="IPR000794">
    <property type="entry name" value="Beta-ketoacyl_synthase"/>
</dbReference>
<feature type="active site" description="For beta-ketoacyl synthase activity" evidence="15">
    <location>
        <position position="171"/>
    </location>
</feature>
<keyword evidence="8" id="KW-0443">Lipid metabolism</keyword>
<dbReference type="GO" id="GO:0004315">
    <property type="term" value="F:3-oxoacyl-[acyl-carrier-protein] synthase activity"/>
    <property type="evidence" value="ECO:0007669"/>
    <property type="project" value="UniProtKB-EC"/>
</dbReference>
<dbReference type="AlphaFoldDB" id="A0A7W9L8B1"/>
<dbReference type="Gene3D" id="3.40.47.10">
    <property type="match status" value="2"/>
</dbReference>
<dbReference type="UniPathway" id="UPA00094"/>
<evidence type="ECO:0000259" key="17">
    <source>
        <dbReference type="PROSITE" id="PS52004"/>
    </source>
</evidence>
<reference evidence="18 19" key="1">
    <citation type="submission" date="2020-08" db="EMBL/GenBank/DDBJ databases">
        <title>Sequencing the genomes of 1000 actinobacteria strains.</title>
        <authorList>
            <person name="Klenk H.-P."/>
        </authorList>
    </citation>
    <scope>NUCLEOTIDE SEQUENCE [LARGE SCALE GENOMIC DNA]</scope>
    <source>
        <strain evidence="18 19">DSM 45507</strain>
    </source>
</reference>
<evidence type="ECO:0000256" key="10">
    <source>
        <dbReference type="ARBA" id="ARBA00023315"/>
    </source>
</evidence>
<keyword evidence="7" id="KW-0276">Fatty acid metabolism</keyword>
<dbReference type="InterPro" id="IPR014030">
    <property type="entry name" value="Ketoacyl_synth_N"/>
</dbReference>
<dbReference type="InterPro" id="IPR020841">
    <property type="entry name" value="PKS_Beta-ketoAc_synthase_dom"/>
</dbReference>
<dbReference type="InterPro" id="IPR018201">
    <property type="entry name" value="Ketoacyl_synth_AS"/>
</dbReference>
<comment type="function">
    <text evidence="11 14">Involved in the type II fatty acid elongation cycle. Catalyzes the elongation of a wide range of acyl-ACP by the addition of two carbons from malonyl-ACP to an acyl acceptor. Can efficiently catalyze the conversion of palmitoleoyl-ACP (cis-hexadec-9-enoyl-ACP) to cis-vaccenoyl-ACP (cis-octadec-11-enoyl-ACP), an essential step in the thermal regulation of fatty acid composition.</text>
</comment>
<keyword evidence="5 14" id="KW-0444">Lipid biosynthesis</keyword>
<dbReference type="GO" id="GO:0006633">
    <property type="term" value="P:fatty acid biosynthetic process"/>
    <property type="evidence" value="ECO:0007669"/>
    <property type="project" value="UniProtKB-UniPathway"/>
</dbReference>
<comment type="pathway">
    <text evidence="1 14">Lipid metabolism; fatty acid biosynthesis.</text>
</comment>
<evidence type="ECO:0000256" key="14">
    <source>
        <dbReference type="PIRNR" id="PIRNR000447"/>
    </source>
</evidence>
<dbReference type="SUPFAM" id="SSF53901">
    <property type="entry name" value="Thiolase-like"/>
    <property type="match status" value="2"/>
</dbReference>
<evidence type="ECO:0000313" key="18">
    <source>
        <dbReference type="EMBL" id="MBB5774371.1"/>
    </source>
</evidence>
<dbReference type="InterPro" id="IPR014031">
    <property type="entry name" value="Ketoacyl_synth_C"/>
</dbReference>
<dbReference type="RefSeq" id="WP_221519193.1">
    <property type="nucleotide sequence ID" value="NZ_JACHMB010000001.1"/>
</dbReference>
<dbReference type="PIRSF" id="PIRSF000447">
    <property type="entry name" value="KAS_II"/>
    <property type="match status" value="1"/>
</dbReference>
<dbReference type="InterPro" id="IPR016039">
    <property type="entry name" value="Thiolase-like"/>
</dbReference>
<evidence type="ECO:0000256" key="8">
    <source>
        <dbReference type="ARBA" id="ARBA00023098"/>
    </source>
</evidence>
<proteinExistence type="inferred from homology"/>
<keyword evidence="6 14" id="KW-0808">Transferase</keyword>
<evidence type="ECO:0000256" key="11">
    <source>
        <dbReference type="ARBA" id="ARBA00024006"/>
    </source>
</evidence>
<evidence type="ECO:0000256" key="13">
    <source>
        <dbReference type="ARBA" id="ARBA00047659"/>
    </source>
</evidence>
<evidence type="ECO:0000256" key="3">
    <source>
        <dbReference type="ARBA" id="ARBA00012356"/>
    </source>
</evidence>
<dbReference type="SMART" id="SM00825">
    <property type="entry name" value="PKS_KS"/>
    <property type="match status" value="1"/>
</dbReference>
<evidence type="ECO:0000256" key="2">
    <source>
        <dbReference type="ARBA" id="ARBA00008467"/>
    </source>
</evidence>
<feature type="domain" description="Ketosynthase family 3 (KS3)" evidence="17">
    <location>
        <begin position="12"/>
        <end position="415"/>
    </location>
</feature>
<evidence type="ECO:0000256" key="5">
    <source>
        <dbReference type="ARBA" id="ARBA00022516"/>
    </source>
</evidence>
<sequence>MPDIRSSEGPMRARVAVTGMGVRTPAGAHPKELWDALLAGRSTARTITSFDVQGLPVDFACQVPDLDLDDYVKPRDARRMDRVTQMAFCAASDALADAGYPLAAPERRAVVTGTGYGGVATQELAFGTLDERGRAWPGPLHIPMSMHNAAAAEISIRHAFLGPSMSVATACASGSHAIGEGMRLVRDGTADVVLAGGMEAGVRAGALVGFGRAGALSRRASEPERASRPFDADRDGFVLGEGAAFLVLERLEDALRRGAHVYAELSGYGRTSDGHHLTAPDPEGGGAYRCMRHALADAGIAAADVVHVNAHATATRLNDEIEARAIARLFGEYAVPVTGSKSVIGHALGASGAIEAVISVLTLSERTVHPTANLDHPDPACPVDVVTAPRPIVPGPVLSNSFAFGGHNATLVFTPFREDR</sequence>
<accession>A0A7W9L8B1</accession>
<keyword evidence="10 14" id="KW-0012">Acyltransferase</keyword>
<evidence type="ECO:0000256" key="12">
    <source>
        <dbReference type="ARBA" id="ARBA00047318"/>
    </source>
</evidence>
<evidence type="ECO:0000256" key="15">
    <source>
        <dbReference type="PIRSR" id="PIRSR000447-1"/>
    </source>
</evidence>
<evidence type="ECO:0000256" key="6">
    <source>
        <dbReference type="ARBA" id="ARBA00022679"/>
    </source>
</evidence>
<dbReference type="EC" id="2.3.1.179" evidence="3 14"/>
<comment type="catalytic activity">
    <reaction evidence="13 14">
        <text>a fatty acyl-[ACP] + malonyl-[ACP] + H(+) = a 3-oxoacyl-[ACP] + holo-[ACP] + CO2</text>
        <dbReference type="Rhea" id="RHEA:22836"/>
        <dbReference type="Rhea" id="RHEA-COMP:9623"/>
        <dbReference type="Rhea" id="RHEA-COMP:9685"/>
        <dbReference type="Rhea" id="RHEA-COMP:9916"/>
        <dbReference type="Rhea" id="RHEA-COMP:14125"/>
        <dbReference type="ChEBI" id="CHEBI:15378"/>
        <dbReference type="ChEBI" id="CHEBI:16526"/>
        <dbReference type="ChEBI" id="CHEBI:64479"/>
        <dbReference type="ChEBI" id="CHEBI:78449"/>
        <dbReference type="ChEBI" id="CHEBI:78776"/>
        <dbReference type="ChEBI" id="CHEBI:138651"/>
    </reaction>
</comment>
<dbReference type="CDD" id="cd00834">
    <property type="entry name" value="KAS_I_II"/>
    <property type="match status" value="1"/>
</dbReference>
<organism evidence="18 19">
    <name type="scientific">Nonomuraea jabiensis</name>
    <dbReference type="NCBI Taxonomy" id="882448"/>
    <lineage>
        <taxon>Bacteria</taxon>
        <taxon>Bacillati</taxon>
        <taxon>Actinomycetota</taxon>
        <taxon>Actinomycetes</taxon>
        <taxon>Streptosporangiales</taxon>
        <taxon>Streptosporangiaceae</taxon>
        <taxon>Nonomuraea</taxon>
    </lineage>
</organism>
<evidence type="ECO:0000256" key="9">
    <source>
        <dbReference type="ARBA" id="ARBA00023160"/>
    </source>
</evidence>
<dbReference type="Pfam" id="PF00109">
    <property type="entry name" value="ketoacyl-synt"/>
    <property type="match status" value="1"/>
</dbReference>
<keyword evidence="9 14" id="KW-0275">Fatty acid biosynthesis</keyword>